<evidence type="ECO:0000313" key="2">
    <source>
        <dbReference type="EMBL" id="PHT84237.1"/>
    </source>
</evidence>
<feature type="region of interest" description="Disordered" evidence="1">
    <location>
        <begin position="1"/>
        <end position="26"/>
    </location>
</feature>
<accession>A0A2G2ZQK9</accession>
<keyword evidence="3" id="KW-1185">Reference proteome</keyword>
<dbReference type="EMBL" id="AYRZ02000004">
    <property type="protein sequence ID" value="PHT84237.1"/>
    <property type="molecule type" value="Genomic_DNA"/>
</dbReference>
<sequence>MLDPQDTPGIDLCAPNSPTPVGSDGLNSGNGLLKSCPNPPIRFYISDFTNYTMKDAPHESQSMSSSYDSSISKDVSPFGATLDGTSKRKSIEDVHTMNPPPHDYIFLEDVEIQLKKLDYNPFDSQNYLKNIQMKGQGNTSEKSTVEKLNQREDITTSSSGLGISMTINNEGREKGMVKIQGGKCLGQLTVGSTPKNMNLEHRMNSQKEENYS</sequence>
<proteinExistence type="predicted"/>
<reference evidence="2 3" key="2">
    <citation type="journal article" date="2017" name="Genome Biol.">
        <title>New reference genome sequences of hot pepper reveal the massive evolution of plant disease-resistance genes by retroduplication.</title>
        <authorList>
            <person name="Kim S."/>
            <person name="Park J."/>
            <person name="Yeom S.I."/>
            <person name="Kim Y.M."/>
            <person name="Seo E."/>
            <person name="Kim K.T."/>
            <person name="Kim M.S."/>
            <person name="Lee J.M."/>
            <person name="Cheong K."/>
            <person name="Shin H.S."/>
            <person name="Kim S.B."/>
            <person name="Han K."/>
            <person name="Lee J."/>
            <person name="Park M."/>
            <person name="Lee H.A."/>
            <person name="Lee H.Y."/>
            <person name="Lee Y."/>
            <person name="Oh S."/>
            <person name="Lee J.H."/>
            <person name="Choi E."/>
            <person name="Choi E."/>
            <person name="Lee S.E."/>
            <person name="Jeon J."/>
            <person name="Kim H."/>
            <person name="Choi G."/>
            <person name="Song H."/>
            <person name="Lee J."/>
            <person name="Lee S.C."/>
            <person name="Kwon J.K."/>
            <person name="Lee H.Y."/>
            <person name="Koo N."/>
            <person name="Hong Y."/>
            <person name="Kim R.W."/>
            <person name="Kang W.H."/>
            <person name="Huh J.H."/>
            <person name="Kang B.C."/>
            <person name="Yang T.J."/>
            <person name="Lee Y.H."/>
            <person name="Bennetzen J.L."/>
            <person name="Choi D."/>
        </authorList>
    </citation>
    <scope>NUCLEOTIDE SEQUENCE [LARGE SCALE GENOMIC DNA]</scope>
    <source>
        <strain evidence="3">cv. CM334</strain>
    </source>
</reference>
<dbReference type="AlphaFoldDB" id="A0A2G2ZQK9"/>
<gene>
    <name evidence="2" type="ORF">T459_12680</name>
</gene>
<evidence type="ECO:0000313" key="3">
    <source>
        <dbReference type="Proteomes" id="UP000222542"/>
    </source>
</evidence>
<comment type="caution">
    <text evidence="2">The sequence shown here is derived from an EMBL/GenBank/DDBJ whole genome shotgun (WGS) entry which is preliminary data.</text>
</comment>
<name>A0A2G2ZQK9_CAPAN</name>
<feature type="region of interest" description="Disordered" evidence="1">
    <location>
        <begin position="189"/>
        <end position="212"/>
    </location>
</feature>
<feature type="compositionally biased region" description="Basic and acidic residues" evidence="1">
    <location>
        <begin position="198"/>
        <end position="212"/>
    </location>
</feature>
<protein>
    <submittedName>
        <fullName evidence="2">Uncharacterized protein</fullName>
    </submittedName>
</protein>
<reference evidence="2 3" key="1">
    <citation type="journal article" date="2014" name="Nat. Genet.">
        <title>Genome sequence of the hot pepper provides insights into the evolution of pungency in Capsicum species.</title>
        <authorList>
            <person name="Kim S."/>
            <person name="Park M."/>
            <person name="Yeom S.I."/>
            <person name="Kim Y.M."/>
            <person name="Lee J.M."/>
            <person name="Lee H.A."/>
            <person name="Seo E."/>
            <person name="Choi J."/>
            <person name="Cheong K."/>
            <person name="Kim K.T."/>
            <person name="Jung K."/>
            <person name="Lee G.W."/>
            <person name="Oh S.K."/>
            <person name="Bae C."/>
            <person name="Kim S.B."/>
            <person name="Lee H.Y."/>
            <person name="Kim S.Y."/>
            <person name="Kim M.S."/>
            <person name="Kang B.C."/>
            <person name="Jo Y.D."/>
            <person name="Yang H.B."/>
            <person name="Jeong H.J."/>
            <person name="Kang W.H."/>
            <person name="Kwon J.K."/>
            <person name="Shin C."/>
            <person name="Lim J.Y."/>
            <person name="Park J.H."/>
            <person name="Huh J.H."/>
            <person name="Kim J.S."/>
            <person name="Kim B.D."/>
            <person name="Cohen O."/>
            <person name="Paran I."/>
            <person name="Suh M.C."/>
            <person name="Lee S.B."/>
            <person name="Kim Y.K."/>
            <person name="Shin Y."/>
            <person name="Noh S.J."/>
            <person name="Park J."/>
            <person name="Seo Y.S."/>
            <person name="Kwon S.Y."/>
            <person name="Kim H.A."/>
            <person name="Park J.M."/>
            <person name="Kim H.J."/>
            <person name="Choi S.B."/>
            <person name="Bosland P.W."/>
            <person name="Reeves G."/>
            <person name="Jo S.H."/>
            <person name="Lee B.W."/>
            <person name="Cho H.T."/>
            <person name="Choi H.S."/>
            <person name="Lee M.S."/>
            <person name="Yu Y."/>
            <person name="Do Choi Y."/>
            <person name="Park B.S."/>
            <person name="van Deynze A."/>
            <person name="Ashrafi H."/>
            <person name="Hill T."/>
            <person name="Kim W.T."/>
            <person name="Pai H.S."/>
            <person name="Ahn H.K."/>
            <person name="Yeam I."/>
            <person name="Giovannoni J.J."/>
            <person name="Rose J.K."/>
            <person name="Sorensen I."/>
            <person name="Lee S.J."/>
            <person name="Kim R.W."/>
            <person name="Choi I.Y."/>
            <person name="Choi B.S."/>
            <person name="Lim J.S."/>
            <person name="Lee Y.H."/>
            <person name="Choi D."/>
        </authorList>
    </citation>
    <scope>NUCLEOTIDE SEQUENCE [LARGE SCALE GENOMIC DNA]</scope>
    <source>
        <strain evidence="3">cv. CM334</strain>
    </source>
</reference>
<evidence type="ECO:0000256" key="1">
    <source>
        <dbReference type="SAM" id="MobiDB-lite"/>
    </source>
</evidence>
<organism evidence="2 3">
    <name type="scientific">Capsicum annuum</name>
    <name type="common">Capsicum pepper</name>
    <dbReference type="NCBI Taxonomy" id="4072"/>
    <lineage>
        <taxon>Eukaryota</taxon>
        <taxon>Viridiplantae</taxon>
        <taxon>Streptophyta</taxon>
        <taxon>Embryophyta</taxon>
        <taxon>Tracheophyta</taxon>
        <taxon>Spermatophyta</taxon>
        <taxon>Magnoliopsida</taxon>
        <taxon>eudicotyledons</taxon>
        <taxon>Gunneridae</taxon>
        <taxon>Pentapetalae</taxon>
        <taxon>asterids</taxon>
        <taxon>lamiids</taxon>
        <taxon>Solanales</taxon>
        <taxon>Solanaceae</taxon>
        <taxon>Solanoideae</taxon>
        <taxon>Capsiceae</taxon>
        <taxon>Capsicum</taxon>
    </lineage>
</organism>
<dbReference type="Proteomes" id="UP000222542">
    <property type="component" value="Unassembled WGS sequence"/>
</dbReference>
<dbReference type="Gramene" id="PHT84237">
    <property type="protein sequence ID" value="PHT84237"/>
    <property type="gene ID" value="T459_12680"/>
</dbReference>